<dbReference type="PANTHER" id="PTHR12446:SF34">
    <property type="entry name" value="PROTEIN LIN-54 HOMOLOG"/>
    <property type="match status" value="1"/>
</dbReference>
<dbReference type="Pfam" id="PF03638">
    <property type="entry name" value="TCR"/>
    <property type="match status" value="2"/>
</dbReference>
<reference evidence="6" key="1">
    <citation type="submission" date="2022-10" db="EMBL/GenBank/DDBJ databases">
        <title>Genome assembly of Pristionchus species.</title>
        <authorList>
            <person name="Yoshida K."/>
            <person name="Sommer R.J."/>
        </authorList>
    </citation>
    <scope>NUCLEOTIDE SEQUENCE [LARGE SCALE GENOMIC DNA]</scope>
    <source>
        <strain evidence="6">RS5460</strain>
    </source>
</reference>
<comment type="subcellular location">
    <subcellularLocation>
        <location evidence="1">Nucleus</location>
    </subcellularLocation>
</comment>
<comment type="similarity">
    <text evidence="2">Belongs to the lin-54 family.</text>
</comment>
<protein>
    <recommendedName>
        <fullName evidence="4">CRC domain-containing protein</fullName>
    </recommendedName>
</protein>
<dbReference type="PANTHER" id="PTHR12446">
    <property type="entry name" value="TESMIN/TSO1-RELATED"/>
    <property type="match status" value="1"/>
</dbReference>
<comment type="caution">
    <text evidence="5">The sequence shown here is derived from an EMBL/GenBank/DDBJ whole genome shotgun (WGS) entry which is preliminary data.</text>
</comment>
<dbReference type="EMBL" id="BTRK01000004">
    <property type="protein sequence ID" value="GMR48580.1"/>
    <property type="molecule type" value="Genomic_DNA"/>
</dbReference>
<evidence type="ECO:0000313" key="6">
    <source>
        <dbReference type="Proteomes" id="UP001328107"/>
    </source>
</evidence>
<sequence length="447" mass="49799">MEGEHEIVEGDQEIVEEIVDEGEVYEDTHGYGEEEEELFLDANSLDVDGLPPGEYIQLPNGQLIPADGGQPIASSSLQQERSVQQMRPQQHRRPIQNENSASHSMNQVYAIRGNQVFRVDKNTQRIVNTKVEMKAIPKTEMDANMPSSSTSAYGGNNANRYQAYRRDPNFGLNITASQKPKKKVVTGHRKPCNCTKSMCLKLYCECFANGEFCRDCNCKDCHNNLANETERTRAIKSSLERNPNAFKPKIVCTGSKGKTDAERLHMKGCHCKKSNCLKNYCECYEAKVACTERCKCCGCKNTEGDRQSKYRDRIGPAALLSLANVASLSDTRHATPFSDDESEGEVEEKRDPKTMPWFYLTDEVVEASTLCLVAQAEQMERENEEVADDLMERILMSEFSNCLQSIISSATETAAAAKAAKATNRLQRTAVHTPPPDLTSVTGAFDS</sequence>
<keyword evidence="6" id="KW-1185">Reference proteome</keyword>
<proteinExistence type="inferred from homology"/>
<evidence type="ECO:0000259" key="4">
    <source>
        <dbReference type="PROSITE" id="PS51634"/>
    </source>
</evidence>
<keyword evidence="3" id="KW-0539">Nucleus</keyword>
<organism evidence="5 6">
    <name type="scientific">Pristionchus mayeri</name>
    <dbReference type="NCBI Taxonomy" id="1317129"/>
    <lineage>
        <taxon>Eukaryota</taxon>
        <taxon>Metazoa</taxon>
        <taxon>Ecdysozoa</taxon>
        <taxon>Nematoda</taxon>
        <taxon>Chromadorea</taxon>
        <taxon>Rhabditida</taxon>
        <taxon>Rhabditina</taxon>
        <taxon>Diplogasteromorpha</taxon>
        <taxon>Diplogasteroidea</taxon>
        <taxon>Neodiplogasteridae</taxon>
        <taxon>Pristionchus</taxon>
    </lineage>
</organism>
<name>A0AAN5CQI7_9BILA</name>
<dbReference type="SMART" id="SM01114">
    <property type="entry name" value="CXC"/>
    <property type="match status" value="2"/>
</dbReference>
<dbReference type="AlphaFoldDB" id="A0AAN5CQI7"/>
<evidence type="ECO:0000256" key="3">
    <source>
        <dbReference type="ARBA" id="ARBA00023242"/>
    </source>
</evidence>
<gene>
    <name evidence="5" type="ORF">PMAYCL1PPCAC_18775</name>
</gene>
<dbReference type="PROSITE" id="PS51634">
    <property type="entry name" value="CRC"/>
    <property type="match status" value="1"/>
</dbReference>
<dbReference type="InterPro" id="IPR005172">
    <property type="entry name" value="CRC"/>
</dbReference>
<dbReference type="GO" id="GO:0005634">
    <property type="term" value="C:nucleus"/>
    <property type="evidence" value="ECO:0007669"/>
    <property type="project" value="UniProtKB-SubCell"/>
</dbReference>
<evidence type="ECO:0000313" key="5">
    <source>
        <dbReference type="EMBL" id="GMR48580.1"/>
    </source>
</evidence>
<feature type="domain" description="CRC" evidence="4">
    <location>
        <begin position="188"/>
        <end position="304"/>
    </location>
</feature>
<dbReference type="GO" id="GO:0006355">
    <property type="term" value="P:regulation of DNA-templated transcription"/>
    <property type="evidence" value="ECO:0007669"/>
    <property type="project" value="TreeGrafter"/>
</dbReference>
<dbReference type="InterPro" id="IPR028307">
    <property type="entry name" value="Lin-54_fam"/>
</dbReference>
<accession>A0AAN5CQI7</accession>
<evidence type="ECO:0000256" key="2">
    <source>
        <dbReference type="ARBA" id="ARBA00007267"/>
    </source>
</evidence>
<dbReference type="InterPro" id="IPR033467">
    <property type="entry name" value="Tesmin/TSO1-like_CXC"/>
</dbReference>
<evidence type="ECO:0000256" key="1">
    <source>
        <dbReference type="ARBA" id="ARBA00004123"/>
    </source>
</evidence>
<dbReference type="Proteomes" id="UP001328107">
    <property type="component" value="Unassembled WGS sequence"/>
</dbReference>